<keyword evidence="1" id="KW-0238">DNA-binding</keyword>
<proteinExistence type="predicted"/>
<protein>
    <submittedName>
        <fullName evidence="1">Putative DNA-binding transcriptional regulator</fullName>
    </submittedName>
</protein>
<organism evidence="1">
    <name type="scientific">Citrobacter rodentium</name>
    <dbReference type="NCBI Taxonomy" id="67825"/>
    <lineage>
        <taxon>Bacteria</taxon>
        <taxon>Pseudomonadati</taxon>
        <taxon>Pseudomonadota</taxon>
        <taxon>Gammaproteobacteria</taxon>
        <taxon>Enterobacterales</taxon>
        <taxon>Enterobacteriaceae</taxon>
        <taxon>Citrobacter</taxon>
    </lineage>
</organism>
<accession>A0A482PNK2</accession>
<dbReference type="InterPro" id="IPR010749">
    <property type="entry name" value="YfeC-like"/>
</dbReference>
<dbReference type="AlphaFoldDB" id="A0A482PNK2"/>
<dbReference type="RefSeq" id="WP_012906975.1">
    <property type="nucleotide sequence ID" value="NZ_CAJTBI010000058.1"/>
</dbReference>
<name>A0A482PNK2_CITRO</name>
<dbReference type="SUPFAM" id="SSF46955">
    <property type="entry name" value="Putative DNA-binding domain"/>
    <property type="match status" value="1"/>
</dbReference>
<gene>
    <name evidence="1" type="ORF">E2R62_10670</name>
</gene>
<sequence length="132" mass="15385">MKRLRSKMTTEELAQCLGVARQTVNRWVREQKWETEKFPGVKGGRARLVHIDSRVQEFILNIPAFRNHYAFYQAQEPLAEYKPGARSHAYRQIVDAVENMSATEQEKLAMFLSREGIRSFLARLGIEESQTR</sequence>
<dbReference type="InterPro" id="IPR009061">
    <property type="entry name" value="DNA-bd_dom_put_sf"/>
</dbReference>
<dbReference type="EMBL" id="CP038008">
    <property type="protein sequence ID" value="QBY29280.1"/>
    <property type="molecule type" value="Genomic_DNA"/>
</dbReference>
<dbReference type="InterPro" id="IPR001387">
    <property type="entry name" value="Cro/C1-type_HTH"/>
</dbReference>
<reference evidence="1" key="1">
    <citation type="submission" date="2019-03" db="EMBL/GenBank/DDBJ databases">
        <title>Complete genome sequence of enteropathogenic Citrobacter rodentium strain DBS100.</title>
        <authorList>
            <person name="Popov G."/>
            <person name="Fiebig A."/>
            <person name="Shideler S."/>
            <person name="Coombes B."/>
            <person name="Savchenko A."/>
        </authorList>
    </citation>
    <scope>NUCLEOTIDE SEQUENCE</scope>
    <source>
        <strain evidence="1">DBS100</strain>
    </source>
</reference>
<dbReference type="CDD" id="cd00093">
    <property type="entry name" value="HTH_XRE"/>
    <property type="match status" value="1"/>
</dbReference>
<dbReference type="GO" id="GO:0003677">
    <property type="term" value="F:DNA binding"/>
    <property type="evidence" value="ECO:0007669"/>
    <property type="project" value="UniProtKB-KW"/>
</dbReference>
<evidence type="ECO:0000313" key="1">
    <source>
        <dbReference type="EMBL" id="QBY29280.1"/>
    </source>
</evidence>
<dbReference type="Pfam" id="PF07037">
    <property type="entry name" value="YfeC-like"/>
    <property type="match status" value="1"/>
</dbReference>
<dbReference type="OMA" id="WKTEGIN"/>